<keyword evidence="4" id="KW-1185">Reference proteome</keyword>
<evidence type="ECO:0000256" key="1">
    <source>
        <dbReference type="ARBA" id="ARBA00022729"/>
    </source>
</evidence>
<dbReference type="Pfam" id="PF01522">
    <property type="entry name" value="Polysacc_deac_1"/>
    <property type="match status" value="1"/>
</dbReference>
<organism evidence="3 4">
    <name type="scientific">Arenicella xantha</name>
    <dbReference type="NCBI Taxonomy" id="644221"/>
    <lineage>
        <taxon>Bacteria</taxon>
        <taxon>Pseudomonadati</taxon>
        <taxon>Pseudomonadota</taxon>
        <taxon>Gammaproteobacteria</taxon>
        <taxon>Arenicellales</taxon>
        <taxon>Arenicellaceae</taxon>
        <taxon>Arenicella</taxon>
    </lineage>
</organism>
<evidence type="ECO:0000313" key="3">
    <source>
        <dbReference type="EMBL" id="RBP53771.1"/>
    </source>
</evidence>
<dbReference type="RefSeq" id="WP_113953309.1">
    <property type="nucleotide sequence ID" value="NZ_QNRT01000001.1"/>
</dbReference>
<evidence type="ECO:0000313" key="4">
    <source>
        <dbReference type="Proteomes" id="UP000253083"/>
    </source>
</evidence>
<evidence type="ECO:0000259" key="2">
    <source>
        <dbReference type="PROSITE" id="PS51677"/>
    </source>
</evidence>
<dbReference type="GO" id="GO:0005975">
    <property type="term" value="P:carbohydrate metabolic process"/>
    <property type="evidence" value="ECO:0007669"/>
    <property type="project" value="InterPro"/>
</dbReference>
<dbReference type="GO" id="GO:0016810">
    <property type="term" value="F:hydrolase activity, acting on carbon-nitrogen (but not peptide) bonds"/>
    <property type="evidence" value="ECO:0007669"/>
    <property type="project" value="InterPro"/>
</dbReference>
<dbReference type="InterPro" id="IPR011330">
    <property type="entry name" value="Glyco_hydro/deAcase_b/a-brl"/>
</dbReference>
<protein>
    <submittedName>
        <fullName evidence="3">Polysaccharide deacetylase</fullName>
    </submittedName>
</protein>
<dbReference type="OrthoDB" id="276604at2"/>
<keyword evidence="1" id="KW-0732">Signal</keyword>
<dbReference type="PANTHER" id="PTHR34216">
    <property type="match status" value="1"/>
</dbReference>
<accession>A0A395JQ44</accession>
<dbReference type="PANTHER" id="PTHR34216:SF11">
    <property type="entry name" value="CHITOOLIGOSACCHARIDE DEACETYLASE"/>
    <property type="match status" value="1"/>
</dbReference>
<dbReference type="Gene3D" id="3.20.20.370">
    <property type="entry name" value="Glycoside hydrolase/deacetylase"/>
    <property type="match status" value="1"/>
</dbReference>
<reference evidence="3 4" key="1">
    <citation type="submission" date="2018-06" db="EMBL/GenBank/DDBJ databases">
        <title>Genomic Encyclopedia of Type Strains, Phase IV (KMG-IV): sequencing the most valuable type-strain genomes for metagenomic binning, comparative biology and taxonomic classification.</title>
        <authorList>
            <person name="Goeker M."/>
        </authorList>
    </citation>
    <scope>NUCLEOTIDE SEQUENCE [LARGE SCALE GENOMIC DNA]</scope>
    <source>
        <strain evidence="3 4">DSM 24032</strain>
    </source>
</reference>
<dbReference type="InParanoid" id="A0A395JQ44"/>
<sequence>MLLLSKFYRAPAAIRTSHRGSHLTISVMRYLVTGLLLLASLTVYAASSVVSAPAKAWPDGRVAALSLTYDDALASQLDIAIPELDKRGLSATFYITIESPVFLARSQEWQQAAKNGHELGNHTLIHPCYGSSVIPDRDWITEESDLSNYSVARVVREAKLANDILQMLDQQQRRSFAYPCGDTSAAQTSFIDAIQPLFVAARHGGNQTSLAQRYQLPSYAAVDVDGDAMIDYVKSIMASGTFGSITFHGVGGDYLSVSAQAHRKLLDFLAANKQQLWVATVKEVADYYYAP</sequence>
<dbReference type="PROSITE" id="PS51677">
    <property type="entry name" value="NODB"/>
    <property type="match status" value="1"/>
</dbReference>
<gene>
    <name evidence="3" type="ORF">DFR28_1011160</name>
</gene>
<dbReference type="EMBL" id="QNRT01000001">
    <property type="protein sequence ID" value="RBP53771.1"/>
    <property type="molecule type" value="Genomic_DNA"/>
</dbReference>
<comment type="caution">
    <text evidence="3">The sequence shown here is derived from an EMBL/GenBank/DDBJ whole genome shotgun (WGS) entry which is preliminary data.</text>
</comment>
<dbReference type="InterPro" id="IPR051398">
    <property type="entry name" value="Polysacch_Deacetylase"/>
</dbReference>
<dbReference type="SUPFAM" id="SSF88713">
    <property type="entry name" value="Glycoside hydrolase/deacetylase"/>
    <property type="match status" value="1"/>
</dbReference>
<dbReference type="InterPro" id="IPR002509">
    <property type="entry name" value="NODB_dom"/>
</dbReference>
<proteinExistence type="predicted"/>
<name>A0A395JQ44_9GAMM</name>
<dbReference type="AlphaFoldDB" id="A0A395JQ44"/>
<dbReference type="Proteomes" id="UP000253083">
    <property type="component" value="Unassembled WGS sequence"/>
</dbReference>
<feature type="domain" description="NodB homology" evidence="2">
    <location>
        <begin position="63"/>
        <end position="291"/>
    </location>
</feature>